<keyword evidence="7 9" id="KW-0472">Membrane</keyword>
<dbReference type="EMBL" id="JBHLWI010000040">
    <property type="protein sequence ID" value="MFC0263949.1"/>
    <property type="molecule type" value="Genomic_DNA"/>
</dbReference>
<dbReference type="PROSITE" id="PS01156">
    <property type="entry name" value="TONB_DEPENDENT_REC_2"/>
    <property type="match status" value="1"/>
</dbReference>
<reference evidence="13 14" key="1">
    <citation type="submission" date="2024-09" db="EMBL/GenBank/DDBJ databases">
        <authorList>
            <person name="Sun Q."/>
            <person name="Mori K."/>
        </authorList>
    </citation>
    <scope>NUCLEOTIDE SEQUENCE [LARGE SCALE GENOMIC DNA]</scope>
    <source>
        <strain evidence="13 14">CCM 7650</strain>
    </source>
</reference>
<proteinExistence type="inferred from homology"/>
<dbReference type="InterPro" id="IPR010917">
    <property type="entry name" value="TonB_rcpt_CS"/>
</dbReference>
<dbReference type="RefSeq" id="WP_382388455.1">
    <property type="nucleotide sequence ID" value="NZ_JBHLWI010000040.1"/>
</dbReference>
<dbReference type="SUPFAM" id="SSF49452">
    <property type="entry name" value="Starch-binding domain-like"/>
    <property type="match status" value="1"/>
</dbReference>
<dbReference type="Gene3D" id="2.40.170.20">
    <property type="entry name" value="TonB-dependent receptor, beta-barrel domain"/>
    <property type="match status" value="1"/>
</dbReference>
<dbReference type="InterPro" id="IPR039426">
    <property type="entry name" value="TonB-dep_rcpt-like"/>
</dbReference>
<evidence type="ECO:0000256" key="5">
    <source>
        <dbReference type="ARBA" id="ARBA00022729"/>
    </source>
</evidence>
<evidence type="ECO:0000256" key="8">
    <source>
        <dbReference type="ARBA" id="ARBA00023237"/>
    </source>
</evidence>
<evidence type="ECO:0000256" key="7">
    <source>
        <dbReference type="ARBA" id="ARBA00023136"/>
    </source>
</evidence>
<evidence type="ECO:0000259" key="11">
    <source>
        <dbReference type="Pfam" id="PF00593"/>
    </source>
</evidence>
<keyword evidence="8 9" id="KW-0998">Cell outer membrane</keyword>
<dbReference type="SUPFAM" id="SSF56935">
    <property type="entry name" value="Porins"/>
    <property type="match status" value="1"/>
</dbReference>
<evidence type="ECO:0000313" key="13">
    <source>
        <dbReference type="EMBL" id="MFC0263949.1"/>
    </source>
</evidence>
<evidence type="ECO:0000256" key="4">
    <source>
        <dbReference type="ARBA" id="ARBA00022692"/>
    </source>
</evidence>
<comment type="subcellular location">
    <subcellularLocation>
        <location evidence="1 9">Cell outer membrane</location>
        <topology evidence="1 9">Multi-pass membrane protein</topology>
    </subcellularLocation>
</comment>
<organism evidence="13 14">
    <name type="scientific">Fontibacter flavus</name>
    <dbReference type="NCBI Taxonomy" id="654838"/>
    <lineage>
        <taxon>Bacteria</taxon>
        <taxon>Pseudomonadati</taxon>
        <taxon>Bacteroidota</taxon>
        <taxon>Cytophagia</taxon>
        <taxon>Cytophagales</taxon>
        <taxon>Cyclobacteriaceae</taxon>
        <taxon>Fontibacter</taxon>
    </lineage>
</organism>
<dbReference type="PANTHER" id="PTHR30442">
    <property type="entry name" value="IRON III DICITRATE TRANSPORT PROTEIN FECA"/>
    <property type="match status" value="1"/>
</dbReference>
<dbReference type="InterPro" id="IPR037066">
    <property type="entry name" value="Plug_dom_sf"/>
</dbReference>
<keyword evidence="14" id="KW-1185">Reference proteome</keyword>
<dbReference type="InterPro" id="IPR036942">
    <property type="entry name" value="Beta-barrel_TonB_sf"/>
</dbReference>
<dbReference type="Pfam" id="PF00593">
    <property type="entry name" value="TonB_dep_Rec_b-barrel"/>
    <property type="match status" value="1"/>
</dbReference>
<dbReference type="InterPro" id="IPR000531">
    <property type="entry name" value="Beta-barrel_TonB"/>
</dbReference>
<dbReference type="CDD" id="cd01347">
    <property type="entry name" value="ligand_gated_channel"/>
    <property type="match status" value="1"/>
</dbReference>
<evidence type="ECO:0000256" key="1">
    <source>
        <dbReference type="ARBA" id="ARBA00004571"/>
    </source>
</evidence>
<evidence type="ECO:0000256" key="10">
    <source>
        <dbReference type="RuleBase" id="RU003357"/>
    </source>
</evidence>
<keyword evidence="5" id="KW-0732">Signal</keyword>
<dbReference type="Pfam" id="PF13715">
    <property type="entry name" value="CarbopepD_reg_2"/>
    <property type="match status" value="1"/>
</dbReference>
<feature type="domain" description="TonB-dependent receptor-like beta-barrel" evidence="11">
    <location>
        <begin position="342"/>
        <end position="782"/>
    </location>
</feature>
<feature type="domain" description="TonB-dependent receptor plug" evidence="12">
    <location>
        <begin position="133"/>
        <end position="241"/>
    </location>
</feature>
<dbReference type="Pfam" id="PF07715">
    <property type="entry name" value="Plug"/>
    <property type="match status" value="1"/>
</dbReference>
<keyword evidence="4 9" id="KW-0812">Transmembrane</keyword>
<comment type="caution">
    <text evidence="13">The sequence shown here is derived from an EMBL/GenBank/DDBJ whole genome shotgun (WGS) entry which is preliminary data.</text>
</comment>
<evidence type="ECO:0000256" key="9">
    <source>
        <dbReference type="PROSITE-ProRule" id="PRU01360"/>
    </source>
</evidence>
<protein>
    <submittedName>
        <fullName evidence="13">TonB-dependent receptor domain-containing protein</fullName>
    </submittedName>
</protein>
<keyword evidence="2 9" id="KW-0813">Transport</keyword>
<dbReference type="PANTHER" id="PTHR30442:SF0">
    <property type="entry name" value="FE(3+) DICITRATE TRANSPORT PROTEIN FECA"/>
    <property type="match status" value="1"/>
</dbReference>
<name>A0ABV6FWF6_9BACT</name>
<evidence type="ECO:0000256" key="2">
    <source>
        <dbReference type="ARBA" id="ARBA00022448"/>
    </source>
</evidence>
<evidence type="ECO:0000259" key="12">
    <source>
        <dbReference type="Pfam" id="PF07715"/>
    </source>
</evidence>
<keyword evidence="3 9" id="KW-1134">Transmembrane beta strand</keyword>
<accession>A0ABV6FWF6</accession>
<dbReference type="InterPro" id="IPR012910">
    <property type="entry name" value="Plug_dom"/>
</dbReference>
<dbReference type="PROSITE" id="PS52016">
    <property type="entry name" value="TONB_DEPENDENT_REC_3"/>
    <property type="match status" value="1"/>
</dbReference>
<evidence type="ECO:0000313" key="14">
    <source>
        <dbReference type="Proteomes" id="UP001589797"/>
    </source>
</evidence>
<dbReference type="InterPro" id="IPR013784">
    <property type="entry name" value="Carb-bd-like_fold"/>
</dbReference>
<keyword evidence="6 10" id="KW-0798">TonB box</keyword>
<sequence>MARFSVALILVFGLIIGVFANVEAATFIGDNEKSLVITGKVSTLEGEVIPFANILVVGTVKGAYTELDGTFQIFDLVDGEYTVKVSAVGYKSFTRNVQVRGGQISELDLIFEETGVEMPQITVIASKDRVFSRVPGSVTYLDAKEIQTVNPLSGNEVLRRSPGVHVVDEEGLGMRVNIGIRGLDPDRSRSVLVLEDGVPVALAPYGEPEMYYTPAMDRMSGVEILKGSGQVLFGPQTIGGVVNYITANPPQEEEGSVYVQGGQGGFFSGIVNYGNTFGNTGVQANLLRKSANNVGATEFDITDFNTKFLFNINEKSELGVKLGLYNESSNATYIGINQVMFDRGGEEDFVRMAPDDRLDVRRYSLSFSHQYRFNKNVRLRTIAYGYSTTRNWNRQDFSINDNNTPPANWTGVVWGDREVPGGAVFMRDGTGNRNRQFEVGGIEPRLEIDHQLFNTKNELIVGTRYLYERAFEQRVNGTRAGVKSGNLVEDEVRTGYALSAYFQNKVNITKKVDVNVGLRFENFDYDRDIRRRSFAGLGLRDTVLVAGNVINEIIPGVGFNYRPTQKINLFGGVHKGFAPPRTKDAITSLGEALDLEAERSVNYEFGLRTEPATWLFVEATGFVMDFSNQVIPVSESSGGLGFGLVNGGATLNRGVEAAVVMDFSNLLGMRKTKLTYDINATYLRATFAEDRFINGVNINGNRTPYAPDWFVNSALTLQTESGFGLRLVGNFVGRQFGDELNTAEASVDGRIGVIPSYKVFDAVFSYEVSKWHSRFNLSIKNLTDERYIASRRPQGIRVGLPRFITAGYEFRF</sequence>
<evidence type="ECO:0000256" key="6">
    <source>
        <dbReference type="ARBA" id="ARBA00023077"/>
    </source>
</evidence>
<evidence type="ECO:0000256" key="3">
    <source>
        <dbReference type="ARBA" id="ARBA00022452"/>
    </source>
</evidence>
<dbReference type="Gene3D" id="2.60.40.1120">
    <property type="entry name" value="Carboxypeptidase-like, regulatory domain"/>
    <property type="match status" value="1"/>
</dbReference>
<comment type="similarity">
    <text evidence="9 10">Belongs to the TonB-dependent receptor family.</text>
</comment>
<dbReference type="Proteomes" id="UP001589797">
    <property type="component" value="Unassembled WGS sequence"/>
</dbReference>
<keyword evidence="13" id="KW-0675">Receptor</keyword>
<dbReference type="Gene3D" id="2.170.130.10">
    <property type="entry name" value="TonB-dependent receptor, plug domain"/>
    <property type="match status" value="1"/>
</dbReference>
<gene>
    <name evidence="13" type="ORF">ACFFIP_14750</name>
</gene>